<gene>
    <name evidence="1" type="ORF">SLITO_v1c06460</name>
</gene>
<dbReference type="RefSeq" id="WP_075058373.1">
    <property type="nucleotide sequence ID" value="NZ_CP012357.1"/>
</dbReference>
<dbReference type="PATRIC" id="fig|216942.3.peg.656"/>
<accession>A0A0K1W1T8</accession>
<dbReference type="AlphaFoldDB" id="A0A0K1W1T8"/>
<name>A0A0K1W1T8_9MOLU</name>
<protein>
    <submittedName>
        <fullName evidence="1">Uncharacterized protein</fullName>
    </submittedName>
</protein>
<sequence length="98" mass="11502">MAQTQFLANGNKRTALAYLYVFLINQNIYIGTNDIFNDSCFVANFEKLALETASKYKHSIKMNKMKQYDIKITNVLKKDNEIYEDLYKFLMKNAKIEV</sequence>
<dbReference type="Proteomes" id="UP000067476">
    <property type="component" value="Chromosome"/>
</dbReference>
<evidence type="ECO:0000313" key="1">
    <source>
        <dbReference type="EMBL" id="AKX34275.1"/>
    </source>
</evidence>
<keyword evidence="2" id="KW-1185">Reference proteome</keyword>
<reference evidence="1 2" key="1">
    <citation type="journal article" date="2015" name="Genome Announc.">
        <title>Complete Genome Sequence of Spiroplasma litorale TN-1T (DSM 21781), a Bacterium Isolated from a Green-Eyed Horsefly (Tabanus nigrovittatus).</title>
        <authorList>
            <person name="Lo W.S."/>
            <person name="Lai Y.C."/>
            <person name="Lien Y.W."/>
            <person name="Wang T.H."/>
            <person name="Kuo C.H."/>
        </authorList>
    </citation>
    <scope>NUCLEOTIDE SEQUENCE [LARGE SCALE GENOMIC DNA]</scope>
    <source>
        <strain evidence="1 2">TN-1</strain>
    </source>
</reference>
<dbReference type="EMBL" id="CP012357">
    <property type="protein sequence ID" value="AKX34275.1"/>
    <property type="molecule type" value="Genomic_DNA"/>
</dbReference>
<evidence type="ECO:0000313" key="2">
    <source>
        <dbReference type="Proteomes" id="UP000067476"/>
    </source>
</evidence>
<proteinExistence type="predicted"/>
<organism evidence="1 2">
    <name type="scientific">Spiroplasma litorale</name>
    <dbReference type="NCBI Taxonomy" id="216942"/>
    <lineage>
        <taxon>Bacteria</taxon>
        <taxon>Bacillati</taxon>
        <taxon>Mycoplasmatota</taxon>
        <taxon>Mollicutes</taxon>
        <taxon>Entomoplasmatales</taxon>
        <taxon>Spiroplasmataceae</taxon>
        <taxon>Spiroplasma</taxon>
    </lineage>
</organism>
<dbReference type="STRING" id="216942.SLITO_v1c06460"/>
<dbReference type="KEGG" id="sll:SLITO_v1c06460"/>